<gene>
    <name evidence="1" type="ORF">AVEN_76156_1</name>
</gene>
<evidence type="ECO:0000313" key="2">
    <source>
        <dbReference type="Proteomes" id="UP000499080"/>
    </source>
</evidence>
<keyword evidence="2" id="KW-1185">Reference proteome</keyword>
<name>A0A4Y2E6R7_ARAVE</name>
<comment type="caution">
    <text evidence="1">The sequence shown here is derived from an EMBL/GenBank/DDBJ whole genome shotgun (WGS) entry which is preliminary data.</text>
</comment>
<proteinExistence type="predicted"/>
<dbReference type="EMBL" id="BGPR01000518">
    <property type="protein sequence ID" value="GBM24427.1"/>
    <property type="molecule type" value="Genomic_DNA"/>
</dbReference>
<dbReference type="AlphaFoldDB" id="A0A4Y2E6R7"/>
<sequence>MCKFITLKAPRRANTSRLEVTTKIPAAMEVEFIHGLCHIIKKPKGSVLYINTMQMLHQAVHSCPTASGRTEPPVHEVEPLDY</sequence>
<organism evidence="1 2">
    <name type="scientific">Araneus ventricosus</name>
    <name type="common">Orbweaver spider</name>
    <name type="synonym">Epeira ventricosa</name>
    <dbReference type="NCBI Taxonomy" id="182803"/>
    <lineage>
        <taxon>Eukaryota</taxon>
        <taxon>Metazoa</taxon>
        <taxon>Ecdysozoa</taxon>
        <taxon>Arthropoda</taxon>
        <taxon>Chelicerata</taxon>
        <taxon>Arachnida</taxon>
        <taxon>Araneae</taxon>
        <taxon>Araneomorphae</taxon>
        <taxon>Entelegynae</taxon>
        <taxon>Araneoidea</taxon>
        <taxon>Araneidae</taxon>
        <taxon>Araneus</taxon>
    </lineage>
</organism>
<reference evidence="1 2" key="1">
    <citation type="journal article" date="2019" name="Sci. Rep.">
        <title>Orb-weaving spider Araneus ventricosus genome elucidates the spidroin gene catalogue.</title>
        <authorList>
            <person name="Kono N."/>
            <person name="Nakamura H."/>
            <person name="Ohtoshi R."/>
            <person name="Moran D.A.P."/>
            <person name="Shinohara A."/>
            <person name="Yoshida Y."/>
            <person name="Fujiwara M."/>
            <person name="Mori M."/>
            <person name="Tomita M."/>
            <person name="Arakawa K."/>
        </authorList>
    </citation>
    <scope>NUCLEOTIDE SEQUENCE [LARGE SCALE GENOMIC DNA]</scope>
</reference>
<protein>
    <submittedName>
        <fullName evidence="1">Uncharacterized protein</fullName>
    </submittedName>
</protein>
<dbReference type="Proteomes" id="UP000499080">
    <property type="component" value="Unassembled WGS sequence"/>
</dbReference>
<evidence type="ECO:0000313" key="1">
    <source>
        <dbReference type="EMBL" id="GBM24427.1"/>
    </source>
</evidence>
<accession>A0A4Y2E6R7</accession>